<sequence>MKIKLAILVALVVAAVWAVLANEPAKQGQGAILNLESERNLESPQPLACVPLSDITAQHNPVDLITGVAQCIEQERYAQAADLYTAAMTHGYYDTLRVSDQTAHQALMVTRMNAFAQAEQADLVALQDAIAARLEVPELCQQLTTLGAPQYHPDYMIQHGMEAFSAMPEDKGGLVADFDAQAAWEHALQTVPKCGVDTAAD</sequence>
<keyword evidence="1" id="KW-0732">Signal</keyword>
<comment type="caution">
    <text evidence="2">The sequence shown here is derived from an EMBL/GenBank/DDBJ whole genome shotgun (WGS) entry which is preliminary data.</text>
</comment>
<dbReference type="Proteomes" id="UP000286678">
    <property type="component" value="Unassembled WGS sequence"/>
</dbReference>
<feature type="chain" id="PRO_5019138713" evidence="1">
    <location>
        <begin position="22"/>
        <end position="201"/>
    </location>
</feature>
<evidence type="ECO:0000256" key="1">
    <source>
        <dbReference type="SAM" id="SignalP"/>
    </source>
</evidence>
<gene>
    <name evidence="2" type="ORF">CWE21_12725</name>
</gene>
<reference evidence="3" key="1">
    <citation type="journal article" date="2018" name="Front. Microbiol.">
        <title>Genome-Based Analysis Reveals the Taxonomy and Diversity of the Family Idiomarinaceae.</title>
        <authorList>
            <person name="Liu Y."/>
            <person name="Lai Q."/>
            <person name="Shao Z."/>
        </authorList>
    </citation>
    <scope>NUCLEOTIDE SEQUENCE [LARGE SCALE GENOMIC DNA]</scope>
    <source>
        <strain evidence="3">SW15</strain>
    </source>
</reference>
<evidence type="ECO:0000313" key="2">
    <source>
        <dbReference type="EMBL" id="RUO45998.1"/>
    </source>
</evidence>
<protein>
    <submittedName>
        <fullName evidence="2">Uncharacterized protein</fullName>
    </submittedName>
</protein>
<evidence type="ECO:0000313" key="3">
    <source>
        <dbReference type="Proteomes" id="UP000286678"/>
    </source>
</evidence>
<dbReference type="OrthoDB" id="5339269at2"/>
<proteinExistence type="predicted"/>
<dbReference type="EMBL" id="PIPT01000011">
    <property type="protein sequence ID" value="RUO45998.1"/>
    <property type="molecule type" value="Genomic_DNA"/>
</dbReference>
<dbReference type="RefSeq" id="WP_126834815.1">
    <property type="nucleotide sequence ID" value="NZ_PIPT01000011.1"/>
</dbReference>
<organism evidence="2 3">
    <name type="scientific">Pseudidiomarina aquimaris</name>
    <dbReference type="NCBI Taxonomy" id="641841"/>
    <lineage>
        <taxon>Bacteria</taxon>
        <taxon>Pseudomonadati</taxon>
        <taxon>Pseudomonadota</taxon>
        <taxon>Gammaproteobacteria</taxon>
        <taxon>Alteromonadales</taxon>
        <taxon>Idiomarinaceae</taxon>
        <taxon>Pseudidiomarina</taxon>
    </lineage>
</organism>
<keyword evidence="3" id="KW-1185">Reference proteome</keyword>
<dbReference type="AlphaFoldDB" id="A0A432XB69"/>
<name>A0A432XB69_9GAMM</name>
<feature type="signal peptide" evidence="1">
    <location>
        <begin position="1"/>
        <end position="21"/>
    </location>
</feature>
<accession>A0A432XB69</accession>